<dbReference type="SMART" id="SM00829">
    <property type="entry name" value="PKS_ER"/>
    <property type="match status" value="1"/>
</dbReference>
<proteinExistence type="inferred from homology"/>
<evidence type="ECO:0000313" key="6">
    <source>
        <dbReference type="EMBL" id="MCQ4839054.1"/>
    </source>
</evidence>
<sequence length="346" mass="36756">MKACYFLGDKNFEVQDIDIPEALPGTVVIKNMVCGICGTDVHIYHGEPGSADVTPPIVLGHEYSGEVVAVGEGVTGISCGDHVTIDPNIYCGSCVACRSGKKQMCDSMEAIGVTRDGGFAQYSRVPASQVYVLSPEISFEAGAMAEPVACCLHGIDLAGIRAGDRVCVVGGGAIGLIMVQLARLSGASKIILSEPNEKRRSAALSLGADAAFNPLEEGSLERFLAQTDDMGADVVIECVGNLSAVRSAFQFARRGATILLFSVPKVDATFELPLFEVFKKELTIKGSFVNPDTHGRAVQLINSGKLRFDTLITHRYTVEELPEAIAMQMSDASIKVVVCPNHLDAE</sequence>
<dbReference type="InterPro" id="IPR011032">
    <property type="entry name" value="GroES-like_sf"/>
</dbReference>
<gene>
    <name evidence="6" type="ORF">NE695_03880</name>
</gene>
<dbReference type="PANTHER" id="PTHR43401">
    <property type="entry name" value="L-THREONINE 3-DEHYDROGENASE"/>
    <property type="match status" value="1"/>
</dbReference>
<dbReference type="InterPro" id="IPR050129">
    <property type="entry name" value="Zn_alcohol_dh"/>
</dbReference>
<keyword evidence="7" id="KW-1185">Reference proteome</keyword>
<comment type="cofactor">
    <cofactor evidence="4">
        <name>Zn(2+)</name>
        <dbReference type="ChEBI" id="CHEBI:29105"/>
    </cofactor>
</comment>
<dbReference type="PANTHER" id="PTHR43401:SF2">
    <property type="entry name" value="L-THREONINE 3-DEHYDROGENASE"/>
    <property type="match status" value="1"/>
</dbReference>
<name>A0ABT1RWK4_9FIRM</name>
<dbReference type="GeneID" id="90533038"/>
<dbReference type="InterPro" id="IPR020843">
    <property type="entry name" value="ER"/>
</dbReference>
<dbReference type="EMBL" id="JANFZH010000006">
    <property type="protein sequence ID" value="MCQ4839054.1"/>
    <property type="molecule type" value="Genomic_DNA"/>
</dbReference>
<dbReference type="RefSeq" id="WP_066865686.1">
    <property type="nucleotide sequence ID" value="NZ_CABKVV010000014.1"/>
</dbReference>
<dbReference type="SUPFAM" id="SSF51735">
    <property type="entry name" value="NAD(P)-binding Rossmann-fold domains"/>
    <property type="match status" value="1"/>
</dbReference>
<dbReference type="InterPro" id="IPR036291">
    <property type="entry name" value="NAD(P)-bd_dom_sf"/>
</dbReference>
<dbReference type="Gene3D" id="3.90.180.10">
    <property type="entry name" value="Medium-chain alcohol dehydrogenases, catalytic domain"/>
    <property type="match status" value="1"/>
</dbReference>
<dbReference type="Pfam" id="PF08240">
    <property type="entry name" value="ADH_N"/>
    <property type="match status" value="1"/>
</dbReference>
<feature type="domain" description="Enoyl reductase (ER)" evidence="5">
    <location>
        <begin position="8"/>
        <end position="338"/>
    </location>
</feature>
<dbReference type="InterPro" id="IPR002328">
    <property type="entry name" value="ADH_Zn_CS"/>
</dbReference>
<evidence type="ECO:0000313" key="7">
    <source>
        <dbReference type="Proteomes" id="UP001524473"/>
    </source>
</evidence>
<keyword evidence="1 4" id="KW-0479">Metal-binding</keyword>
<evidence type="ECO:0000256" key="3">
    <source>
        <dbReference type="ARBA" id="ARBA00023002"/>
    </source>
</evidence>
<protein>
    <submittedName>
        <fullName evidence="6">Zinc-dependent alcohol dehydrogenase family protein</fullName>
    </submittedName>
</protein>
<dbReference type="InterPro" id="IPR013154">
    <property type="entry name" value="ADH-like_N"/>
</dbReference>
<dbReference type="PROSITE" id="PS00059">
    <property type="entry name" value="ADH_ZINC"/>
    <property type="match status" value="1"/>
</dbReference>
<dbReference type="Proteomes" id="UP001524473">
    <property type="component" value="Unassembled WGS sequence"/>
</dbReference>
<comment type="similarity">
    <text evidence="4">Belongs to the zinc-containing alcohol dehydrogenase family.</text>
</comment>
<evidence type="ECO:0000256" key="2">
    <source>
        <dbReference type="ARBA" id="ARBA00022833"/>
    </source>
</evidence>
<dbReference type="Pfam" id="PF00107">
    <property type="entry name" value="ADH_zinc_N"/>
    <property type="match status" value="1"/>
</dbReference>
<evidence type="ECO:0000256" key="4">
    <source>
        <dbReference type="RuleBase" id="RU361277"/>
    </source>
</evidence>
<accession>A0ABT1RWK4</accession>
<organism evidence="6 7">
    <name type="scientific">Neglectibacter timonensis</name>
    <dbReference type="NCBI Taxonomy" id="1776382"/>
    <lineage>
        <taxon>Bacteria</taxon>
        <taxon>Bacillati</taxon>
        <taxon>Bacillota</taxon>
        <taxon>Clostridia</taxon>
        <taxon>Eubacteriales</taxon>
        <taxon>Oscillospiraceae</taxon>
        <taxon>Neglectibacter</taxon>
    </lineage>
</organism>
<evidence type="ECO:0000259" key="5">
    <source>
        <dbReference type="SMART" id="SM00829"/>
    </source>
</evidence>
<comment type="caution">
    <text evidence="6">The sequence shown here is derived from an EMBL/GenBank/DDBJ whole genome shotgun (WGS) entry which is preliminary data.</text>
</comment>
<keyword evidence="3" id="KW-0560">Oxidoreductase</keyword>
<dbReference type="CDD" id="cd08234">
    <property type="entry name" value="threonine_DH_like"/>
    <property type="match status" value="1"/>
</dbReference>
<dbReference type="Gene3D" id="3.40.50.720">
    <property type="entry name" value="NAD(P)-binding Rossmann-like Domain"/>
    <property type="match status" value="1"/>
</dbReference>
<reference evidence="6 7" key="1">
    <citation type="submission" date="2022-06" db="EMBL/GenBank/DDBJ databases">
        <title>Isolation of gut microbiota from human fecal samples.</title>
        <authorList>
            <person name="Pamer E.G."/>
            <person name="Barat B."/>
            <person name="Waligurski E."/>
            <person name="Medina S."/>
            <person name="Paddock L."/>
            <person name="Mostad J."/>
        </authorList>
    </citation>
    <scope>NUCLEOTIDE SEQUENCE [LARGE SCALE GENOMIC DNA]</scope>
    <source>
        <strain evidence="6 7">DFI.9.73</strain>
    </source>
</reference>
<dbReference type="InterPro" id="IPR013149">
    <property type="entry name" value="ADH-like_C"/>
</dbReference>
<dbReference type="SUPFAM" id="SSF50129">
    <property type="entry name" value="GroES-like"/>
    <property type="match status" value="1"/>
</dbReference>
<evidence type="ECO:0000256" key="1">
    <source>
        <dbReference type="ARBA" id="ARBA00022723"/>
    </source>
</evidence>
<keyword evidence="2 4" id="KW-0862">Zinc</keyword>